<keyword evidence="5" id="KW-0676">Redox-active center</keyword>
<dbReference type="EMBL" id="MGKW01000021">
    <property type="protein sequence ID" value="OGN33930.1"/>
    <property type="molecule type" value="Genomic_DNA"/>
</dbReference>
<name>A0A1F8H9T3_9BACT</name>
<dbReference type="PANTHER" id="PTHR13887">
    <property type="entry name" value="GLUTATHIONE S-TRANSFERASE KAPPA"/>
    <property type="match status" value="1"/>
</dbReference>
<evidence type="ECO:0000256" key="3">
    <source>
        <dbReference type="ARBA" id="ARBA00023002"/>
    </source>
</evidence>
<dbReference type="Proteomes" id="UP000178155">
    <property type="component" value="Unassembled WGS sequence"/>
</dbReference>
<comment type="caution">
    <text evidence="7">The sequence shown here is derived from an EMBL/GenBank/DDBJ whole genome shotgun (WGS) entry which is preliminary data.</text>
</comment>
<evidence type="ECO:0000256" key="2">
    <source>
        <dbReference type="ARBA" id="ARBA00022729"/>
    </source>
</evidence>
<dbReference type="Pfam" id="PF13462">
    <property type="entry name" value="Thioredoxin_4"/>
    <property type="match status" value="1"/>
</dbReference>
<keyword evidence="4" id="KW-1015">Disulfide bond</keyword>
<dbReference type="PROSITE" id="PS51352">
    <property type="entry name" value="THIOREDOXIN_2"/>
    <property type="match status" value="1"/>
</dbReference>
<dbReference type="GO" id="GO:0016491">
    <property type="term" value="F:oxidoreductase activity"/>
    <property type="evidence" value="ECO:0007669"/>
    <property type="project" value="UniProtKB-KW"/>
</dbReference>
<reference evidence="7 8" key="1">
    <citation type="journal article" date="2016" name="Nat. Commun.">
        <title>Thousands of microbial genomes shed light on interconnected biogeochemical processes in an aquifer system.</title>
        <authorList>
            <person name="Anantharaman K."/>
            <person name="Brown C.T."/>
            <person name="Hug L.A."/>
            <person name="Sharon I."/>
            <person name="Castelle C.J."/>
            <person name="Probst A.J."/>
            <person name="Thomas B.C."/>
            <person name="Singh A."/>
            <person name="Wilkins M.J."/>
            <person name="Karaoz U."/>
            <person name="Brodie E.L."/>
            <person name="Williams K.H."/>
            <person name="Hubbard S.S."/>
            <person name="Banfield J.F."/>
        </authorList>
    </citation>
    <scope>NUCLEOTIDE SEQUENCE [LARGE SCALE GENOMIC DNA]</scope>
</reference>
<sequence>MSGRNPNELTLTESVSASDHAKGTASAKAVLVEYGDYQCPACYQYEPLIKKLLSESEDKVNFVFRNFPLPQHGNSNPAHYTAEAAALQGKFWEMHDIIYENQLVWSALADVESIFLGYAQTVGLDIAQYQRDIASKQVSDRVAKDLASGRASGVNSTPTFFLNGKSITVTSYEQLKQLIESAAAGS</sequence>
<protein>
    <recommendedName>
        <fullName evidence="6">Thioredoxin domain-containing protein</fullName>
    </recommendedName>
</protein>
<dbReference type="PANTHER" id="PTHR13887:SF14">
    <property type="entry name" value="DISULFIDE BOND FORMATION PROTEIN D"/>
    <property type="match status" value="1"/>
</dbReference>
<evidence type="ECO:0000259" key="6">
    <source>
        <dbReference type="PROSITE" id="PS51352"/>
    </source>
</evidence>
<gene>
    <name evidence="7" type="ORF">A3I39_01440</name>
</gene>
<evidence type="ECO:0000256" key="1">
    <source>
        <dbReference type="ARBA" id="ARBA00005791"/>
    </source>
</evidence>
<keyword evidence="3" id="KW-0560">Oxidoreductase</keyword>
<evidence type="ECO:0000256" key="4">
    <source>
        <dbReference type="ARBA" id="ARBA00023157"/>
    </source>
</evidence>
<keyword evidence="2" id="KW-0732">Signal</keyword>
<dbReference type="InterPro" id="IPR012336">
    <property type="entry name" value="Thioredoxin-like_fold"/>
</dbReference>
<dbReference type="Gene3D" id="3.40.30.10">
    <property type="entry name" value="Glutaredoxin"/>
    <property type="match status" value="1"/>
</dbReference>
<dbReference type="SUPFAM" id="SSF52833">
    <property type="entry name" value="Thioredoxin-like"/>
    <property type="match status" value="1"/>
</dbReference>
<evidence type="ECO:0000313" key="8">
    <source>
        <dbReference type="Proteomes" id="UP000178155"/>
    </source>
</evidence>
<comment type="similarity">
    <text evidence="1">Belongs to the thioredoxin family. DsbA subfamily.</text>
</comment>
<evidence type="ECO:0000256" key="5">
    <source>
        <dbReference type="ARBA" id="ARBA00023284"/>
    </source>
</evidence>
<organism evidence="7 8">
    <name type="scientific">Candidatus Yanofskybacteria bacterium RIFCSPLOWO2_02_FULL_47_9b</name>
    <dbReference type="NCBI Taxonomy" id="1802708"/>
    <lineage>
        <taxon>Bacteria</taxon>
        <taxon>Candidatus Yanofskyibacteriota</taxon>
    </lineage>
</organism>
<dbReference type="AlphaFoldDB" id="A0A1F8H9T3"/>
<dbReference type="InterPro" id="IPR036249">
    <property type="entry name" value="Thioredoxin-like_sf"/>
</dbReference>
<feature type="domain" description="Thioredoxin" evidence="6">
    <location>
        <begin position="1"/>
        <end position="184"/>
    </location>
</feature>
<dbReference type="InterPro" id="IPR013766">
    <property type="entry name" value="Thioredoxin_domain"/>
</dbReference>
<accession>A0A1F8H9T3</accession>
<evidence type="ECO:0000313" key="7">
    <source>
        <dbReference type="EMBL" id="OGN33930.1"/>
    </source>
</evidence>
<proteinExistence type="inferred from homology"/>